<feature type="compositionally biased region" description="Low complexity" evidence="1">
    <location>
        <begin position="446"/>
        <end position="455"/>
    </location>
</feature>
<feature type="compositionally biased region" description="Basic and acidic residues" evidence="1">
    <location>
        <begin position="108"/>
        <end position="119"/>
    </location>
</feature>
<feature type="compositionally biased region" description="Gly residues" evidence="1">
    <location>
        <begin position="472"/>
        <end position="501"/>
    </location>
</feature>
<feature type="region of interest" description="Disordered" evidence="1">
    <location>
        <begin position="385"/>
        <end position="408"/>
    </location>
</feature>
<feature type="region of interest" description="Disordered" evidence="1">
    <location>
        <begin position="1"/>
        <end position="57"/>
    </location>
</feature>
<feature type="region of interest" description="Disordered" evidence="1">
    <location>
        <begin position="99"/>
        <end position="148"/>
    </location>
</feature>
<feature type="compositionally biased region" description="Basic and acidic residues" evidence="1">
    <location>
        <begin position="504"/>
        <end position="520"/>
    </location>
</feature>
<evidence type="ECO:0000313" key="2">
    <source>
        <dbReference type="EMBL" id="KNC74537.1"/>
    </source>
</evidence>
<feature type="compositionally biased region" description="Polar residues" evidence="1">
    <location>
        <begin position="124"/>
        <end position="148"/>
    </location>
</feature>
<feature type="compositionally biased region" description="Polar residues" evidence="1">
    <location>
        <begin position="276"/>
        <end position="298"/>
    </location>
</feature>
<feature type="region of interest" description="Disordered" evidence="1">
    <location>
        <begin position="598"/>
        <end position="624"/>
    </location>
</feature>
<dbReference type="EMBL" id="KQ244313">
    <property type="protein sequence ID" value="KNC74537.1"/>
    <property type="molecule type" value="Genomic_DNA"/>
</dbReference>
<feature type="compositionally biased region" description="Low complexity" evidence="1">
    <location>
        <begin position="321"/>
        <end position="337"/>
    </location>
</feature>
<evidence type="ECO:0000313" key="3">
    <source>
        <dbReference type="Proteomes" id="UP000054560"/>
    </source>
</evidence>
<feature type="compositionally biased region" description="Polar residues" evidence="1">
    <location>
        <begin position="230"/>
        <end position="249"/>
    </location>
</feature>
<feature type="compositionally biased region" description="Polar residues" evidence="1">
    <location>
        <begin position="394"/>
        <end position="408"/>
    </location>
</feature>
<proteinExistence type="predicted"/>
<dbReference type="Proteomes" id="UP000054560">
    <property type="component" value="Unassembled WGS sequence"/>
</dbReference>
<name>A0A0L0FCN4_9EUKA</name>
<feature type="compositionally biased region" description="Polar residues" evidence="1">
    <location>
        <begin position="338"/>
        <end position="357"/>
    </location>
</feature>
<keyword evidence="3" id="KW-1185">Reference proteome</keyword>
<dbReference type="GeneID" id="25913425"/>
<protein>
    <submittedName>
        <fullName evidence="2">Uncharacterized protein</fullName>
    </submittedName>
</protein>
<reference evidence="2 3" key="1">
    <citation type="submission" date="2011-02" db="EMBL/GenBank/DDBJ databases">
        <title>The Genome Sequence of Sphaeroforma arctica JP610.</title>
        <authorList>
            <consortium name="The Broad Institute Genome Sequencing Platform"/>
            <person name="Russ C."/>
            <person name="Cuomo C."/>
            <person name="Young S.K."/>
            <person name="Zeng Q."/>
            <person name="Gargeya S."/>
            <person name="Alvarado L."/>
            <person name="Berlin A."/>
            <person name="Chapman S.B."/>
            <person name="Chen Z."/>
            <person name="Freedman E."/>
            <person name="Gellesch M."/>
            <person name="Goldberg J."/>
            <person name="Griggs A."/>
            <person name="Gujja S."/>
            <person name="Heilman E."/>
            <person name="Heiman D."/>
            <person name="Howarth C."/>
            <person name="Mehta T."/>
            <person name="Neiman D."/>
            <person name="Pearson M."/>
            <person name="Roberts A."/>
            <person name="Saif S."/>
            <person name="Shea T."/>
            <person name="Shenoy N."/>
            <person name="Sisk P."/>
            <person name="Stolte C."/>
            <person name="Sykes S."/>
            <person name="White J."/>
            <person name="Yandava C."/>
            <person name="Burger G."/>
            <person name="Gray M.W."/>
            <person name="Holland P.W.H."/>
            <person name="King N."/>
            <person name="Lang F.B.F."/>
            <person name="Roger A.J."/>
            <person name="Ruiz-Trillo I."/>
            <person name="Haas B."/>
            <person name="Nusbaum C."/>
            <person name="Birren B."/>
        </authorList>
    </citation>
    <scope>NUCLEOTIDE SEQUENCE [LARGE SCALE GENOMIC DNA]</scope>
    <source>
        <strain evidence="2 3">JP610</strain>
    </source>
</reference>
<accession>A0A0L0FCN4</accession>
<gene>
    <name evidence="2" type="ORF">SARC_12921</name>
</gene>
<sequence>MHRSRRNSPANRDSSNPPPHHEINGYTTHRDRPMSMQLGAPVGHTYHADGPSNRKSWRSIASRTISVDAAHFNFDEPPIHTAPFQSPSSELSLNALNDSAGVQSKKRGSVENKSTDPKARAGSSAITPSRTATPTNAKLNGTTSDVQSNATDMFGEPIIGAEIGGGLSDALGMVSTGSLPVQKEIVTKRESNASDDYKLGPPDEQKPLAAKSWRDLAKLNFNKKHYTFDQRANGTDSSGHNSPDSVSSARGSFEFGLNAIAKTVKTGIASPRENTHTATTYSKNTHPSSFSASESEADRSTVQFVNSIGAKAKAKTKTKTKTQTQTQTQAQNQNQNQGPGSLSNPNTSDEDNSSQAYNKRTRALKSKLLTIQSVGSALERGIDATEDERRAGESPQSPTLLSTVTSEDSFSANVLGSAHPEEINSELQRINEAAMRVCETELLGRTQTQTQTQTQPGGGLHTQTSGGLHTQAGGGTDVDGKGNGNGNGNGNGHGNGHGNGNGTVEKDQESSERSESKESLRAQQHAVVTRSPSYAHTHARPHSQSKALDIRRSDNGGEAGVRMHEVLYGHRNGTNSAQKTHEDLDTETKAKAKITVRRRGPGRTTAERPKSASYSCLHVPSNGTNGNGNTPKFGHHARSLASPHSLTDLLSPRPITPRAKTSMTYAAAGMFVNDAV</sequence>
<feature type="region of interest" description="Disordered" evidence="1">
    <location>
        <begin position="446"/>
        <end position="556"/>
    </location>
</feature>
<organism evidence="2 3">
    <name type="scientific">Sphaeroforma arctica JP610</name>
    <dbReference type="NCBI Taxonomy" id="667725"/>
    <lineage>
        <taxon>Eukaryota</taxon>
        <taxon>Ichthyosporea</taxon>
        <taxon>Ichthyophonida</taxon>
        <taxon>Sphaeroforma</taxon>
    </lineage>
</organism>
<feature type="region of interest" description="Disordered" evidence="1">
    <location>
        <begin position="310"/>
        <end position="357"/>
    </location>
</feature>
<dbReference type="AlphaFoldDB" id="A0A0L0FCN4"/>
<feature type="region of interest" description="Disordered" evidence="1">
    <location>
        <begin position="266"/>
        <end position="298"/>
    </location>
</feature>
<evidence type="ECO:0000256" key="1">
    <source>
        <dbReference type="SAM" id="MobiDB-lite"/>
    </source>
</evidence>
<feature type="region of interest" description="Disordered" evidence="1">
    <location>
        <begin position="229"/>
        <end position="249"/>
    </location>
</feature>
<feature type="compositionally biased region" description="Basic and acidic residues" evidence="1">
    <location>
        <begin position="19"/>
        <end position="33"/>
    </location>
</feature>
<dbReference type="RefSeq" id="XP_014148439.1">
    <property type="nucleotide sequence ID" value="XM_014292964.1"/>
</dbReference>